<dbReference type="InterPro" id="IPR024529">
    <property type="entry name" value="ECF_trnsprt_substrate-spec"/>
</dbReference>
<organism evidence="10 11">
    <name type="scientific">Candidatus Weimeria bifida</name>
    <dbReference type="NCBI Taxonomy" id="2599074"/>
    <lineage>
        <taxon>Bacteria</taxon>
        <taxon>Bacillati</taxon>
        <taxon>Bacillota</taxon>
        <taxon>Clostridia</taxon>
        <taxon>Lachnospirales</taxon>
        <taxon>Lachnospiraceae</taxon>
        <taxon>Candidatus Weimeria</taxon>
    </lineage>
</organism>
<evidence type="ECO:0000256" key="9">
    <source>
        <dbReference type="SAM" id="Phobius"/>
    </source>
</evidence>
<keyword evidence="5 9" id="KW-0812">Transmembrane</keyword>
<evidence type="ECO:0000256" key="5">
    <source>
        <dbReference type="ARBA" id="ARBA00022692"/>
    </source>
</evidence>
<dbReference type="InterPro" id="IPR025720">
    <property type="entry name" value="RibU"/>
</dbReference>
<comment type="caution">
    <text evidence="10">The sequence shown here is derived from an EMBL/GenBank/DDBJ whole genome shotgun (WGS) entry which is preliminary data.</text>
</comment>
<accession>A0A6N7IWI1</accession>
<dbReference type="GO" id="GO:0005886">
    <property type="term" value="C:plasma membrane"/>
    <property type="evidence" value="ECO:0007669"/>
    <property type="project" value="UniProtKB-SubCell"/>
</dbReference>
<evidence type="ECO:0000256" key="1">
    <source>
        <dbReference type="ARBA" id="ARBA00004651"/>
    </source>
</evidence>
<sequence length="203" mass="22090">MSNTTTHNSTKRHVRNIAVTGVLSGLAFVLQLIELPVPFIMPGFIKFDFSDLPALLGSFSIGPVYGILIELIKNLLHLAVSSSGGIGELSNFILGAVFVAIAGIIYNLKKTKKRAVIASFAGSIGMAAVSIPSNIFIVYPVYYKFMDKAAILKAYQAIIPSMKSVEQSIVCFNMPFTFVKGMIDVLITFLIYKRLSPILHGKD</sequence>
<evidence type="ECO:0000256" key="8">
    <source>
        <dbReference type="PIRNR" id="PIRNR037778"/>
    </source>
</evidence>
<dbReference type="EMBL" id="VOGC01000002">
    <property type="protein sequence ID" value="MQN00655.1"/>
    <property type="molecule type" value="Genomic_DNA"/>
</dbReference>
<keyword evidence="11" id="KW-1185">Reference proteome</keyword>
<comment type="function">
    <text evidence="8">Probably a riboflavin-binding protein that interacts with the energy-coupling factor (ECF) ABC-transporter complex.</text>
</comment>
<feature type="transmembrane region" description="Helical" evidence="9">
    <location>
        <begin position="115"/>
        <end position="139"/>
    </location>
</feature>
<gene>
    <name evidence="10" type="ORF">FRC54_01460</name>
</gene>
<dbReference type="PANTHER" id="PTHR38438">
    <property type="entry name" value="RIBOFLAVIN TRANSPORTER RIBU"/>
    <property type="match status" value="1"/>
</dbReference>
<proteinExistence type="inferred from homology"/>
<feature type="transmembrane region" description="Helical" evidence="9">
    <location>
        <begin position="52"/>
        <end position="69"/>
    </location>
</feature>
<dbReference type="Proteomes" id="UP000460257">
    <property type="component" value="Unassembled WGS sequence"/>
</dbReference>
<protein>
    <recommendedName>
        <fullName evidence="8">Riboflavin transporter</fullName>
    </recommendedName>
</protein>
<dbReference type="Pfam" id="PF12822">
    <property type="entry name" value="ECF_trnsprt"/>
    <property type="match status" value="1"/>
</dbReference>
<evidence type="ECO:0000256" key="3">
    <source>
        <dbReference type="ARBA" id="ARBA00022448"/>
    </source>
</evidence>
<keyword evidence="6 9" id="KW-1133">Transmembrane helix</keyword>
<evidence type="ECO:0000256" key="6">
    <source>
        <dbReference type="ARBA" id="ARBA00022989"/>
    </source>
</evidence>
<keyword evidence="3 8" id="KW-0813">Transport</keyword>
<dbReference type="GO" id="GO:0032217">
    <property type="term" value="F:riboflavin transmembrane transporter activity"/>
    <property type="evidence" value="ECO:0007669"/>
    <property type="project" value="UniProtKB-UniRule"/>
</dbReference>
<reference evidence="10" key="1">
    <citation type="journal article" date="2020" name="Appl. Environ. Microbiol.">
        <title>Medium-Chain Fatty Acid Synthesis by 'Candidatus Weimeria bifida' gen. nov., sp. nov., and 'Candidatus Pseudoramibacter fermentans' sp. nov.</title>
        <authorList>
            <person name="Scarborough M.J."/>
            <person name="Myers K.S."/>
            <person name="Donohue T.J."/>
            <person name="Noguera D.R."/>
        </authorList>
    </citation>
    <scope>NUCLEOTIDE SEQUENCE</scope>
    <source>
        <strain evidence="10">LCO1.1</strain>
    </source>
</reference>
<dbReference type="PANTHER" id="PTHR38438:SF1">
    <property type="entry name" value="RIBOFLAVIN TRANSPORTER RIBU"/>
    <property type="match status" value="1"/>
</dbReference>
<evidence type="ECO:0000256" key="7">
    <source>
        <dbReference type="ARBA" id="ARBA00023136"/>
    </source>
</evidence>
<evidence type="ECO:0000256" key="4">
    <source>
        <dbReference type="ARBA" id="ARBA00022475"/>
    </source>
</evidence>
<feature type="transmembrane region" description="Helical" evidence="9">
    <location>
        <begin position="172"/>
        <end position="192"/>
    </location>
</feature>
<evidence type="ECO:0000313" key="10">
    <source>
        <dbReference type="EMBL" id="MQN00655.1"/>
    </source>
</evidence>
<name>A0A6N7IWI1_9FIRM</name>
<feature type="transmembrane region" description="Helical" evidence="9">
    <location>
        <begin position="89"/>
        <end position="108"/>
    </location>
</feature>
<evidence type="ECO:0000313" key="11">
    <source>
        <dbReference type="Proteomes" id="UP000460257"/>
    </source>
</evidence>
<keyword evidence="7 8" id="KW-0472">Membrane</keyword>
<dbReference type="PIRSF" id="PIRSF037778">
    <property type="entry name" value="UCP037778_transp_RibU"/>
    <property type="match status" value="1"/>
</dbReference>
<dbReference type="AlphaFoldDB" id="A0A6N7IWI1"/>
<keyword evidence="4 8" id="KW-1003">Cell membrane</keyword>
<evidence type="ECO:0000256" key="2">
    <source>
        <dbReference type="ARBA" id="ARBA00005540"/>
    </source>
</evidence>
<feature type="transmembrane region" description="Helical" evidence="9">
    <location>
        <begin position="17"/>
        <end position="40"/>
    </location>
</feature>
<comment type="subcellular location">
    <subcellularLocation>
        <location evidence="1">Cell membrane</location>
        <topology evidence="1">Multi-pass membrane protein</topology>
    </subcellularLocation>
</comment>
<dbReference type="Gene3D" id="1.10.1760.20">
    <property type="match status" value="1"/>
</dbReference>
<comment type="similarity">
    <text evidence="2 8">Belongs to the prokaryotic riboflavin transporter (P-RFT) (TC 2.A.87) family.</text>
</comment>